<dbReference type="NCBIfam" id="TIGR03156">
    <property type="entry name" value="GTP_HflX"/>
    <property type="match status" value="1"/>
</dbReference>
<dbReference type="InParanoid" id="Q23G59"/>
<feature type="compositionally biased region" description="Basic and acidic residues" evidence="6">
    <location>
        <begin position="173"/>
        <end position="182"/>
    </location>
</feature>
<dbReference type="Proteomes" id="UP000009168">
    <property type="component" value="Unassembled WGS sequence"/>
</dbReference>
<dbReference type="InterPro" id="IPR006073">
    <property type="entry name" value="GTP-bd"/>
</dbReference>
<keyword evidence="1" id="KW-0479">Metal-binding</keyword>
<dbReference type="GO" id="GO:0043022">
    <property type="term" value="F:ribosome binding"/>
    <property type="evidence" value="ECO:0007669"/>
    <property type="project" value="TreeGrafter"/>
</dbReference>
<evidence type="ECO:0000313" key="8">
    <source>
        <dbReference type="EMBL" id="EAR95401.2"/>
    </source>
</evidence>
<evidence type="ECO:0000259" key="7">
    <source>
        <dbReference type="PROSITE" id="PS51705"/>
    </source>
</evidence>
<keyword evidence="5" id="KW-0175">Coiled coil</keyword>
<feature type="compositionally biased region" description="Basic and acidic residues" evidence="6">
    <location>
        <begin position="153"/>
        <end position="165"/>
    </location>
</feature>
<reference evidence="9" key="1">
    <citation type="journal article" date="2006" name="PLoS Biol.">
        <title>Macronuclear genome sequence of the ciliate Tetrahymena thermophila, a model eukaryote.</title>
        <authorList>
            <person name="Eisen J.A."/>
            <person name="Coyne R.S."/>
            <person name="Wu M."/>
            <person name="Wu D."/>
            <person name="Thiagarajan M."/>
            <person name="Wortman J.R."/>
            <person name="Badger J.H."/>
            <person name="Ren Q."/>
            <person name="Amedeo P."/>
            <person name="Jones K.M."/>
            <person name="Tallon L.J."/>
            <person name="Delcher A.L."/>
            <person name="Salzberg S.L."/>
            <person name="Silva J.C."/>
            <person name="Haas B.J."/>
            <person name="Majoros W.H."/>
            <person name="Farzad M."/>
            <person name="Carlton J.M."/>
            <person name="Smith R.K. Jr."/>
            <person name="Garg J."/>
            <person name="Pearlman R.E."/>
            <person name="Karrer K.M."/>
            <person name="Sun L."/>
            <person name="Manning G."/>
            <person name="Elde N.C."/>
            <person name="Turkewitz A.P."/>
            <person name="Asai D.J."/>
            <person name="Wilkes D.E."/>
            <person name="Wang Y."/>
            <person name="Cai H."/>
            <person name="Collins K."/>
            <person name="Stewart B.A."/>
            <person name="Lee S.R."/>
            <person name="Wilamowska K."/>
            <person name="Weinberg Z."/>
            <person name="Ruzzo W.L."/>
            <person name="Wloga D."/>
            <person name="Gaertig J."/>
            <person name="Frankel J."/>
            <person name="Tsao C.-C."/>
            <person name="Gorovsky M.A."/>
            <person name="Keeling P.J."/>
            <person name="Waller R.F."/>
            <person name="Patron N.J."/>
            <person name="Cherry J.M."/>
            <person name="Stover N.A."/>
            <person name="Krieger C.J."/>
            <person name="del Toro C."/>
            <person name="Ryder H.F."/>
            <person name="Williamson S.C."/>
            <person name="Barbeau R.A."/>
            <person name="Hamilton E.P."/>
            <person name="Orias E."/>
        </authorList>
    </citation>
    <scope>NUCLEOTIDE SEQUENCE [LARGE SCALE GENOMIC DNA]</scope>
    <source>
        <strain evidence="9">SB210</strain>
    </source>
</reference>
<organism evidence="8 9">
    <name type="scientific">Tetrahymena thermophila (strain SB210)</name>
    <dbReference type="NCBI Taxonomy" id="312017"/>
    <lineage>
        <taxon>Eukaryota</taxon>
        <taxon>Sar</taxon>
        <taxon>Alveolata</taxon>
        <taxon>Ciliophora</taxon>
        <taxon>Intramacronucleata</taxon>
        <taxon>Oligohymenophorea</taxon>
        <taxon>Hymenostomatida</taxon>
        <taxon>Tetrahymenina</taxon>
        <taxon>Tetrahymenidae</taxon>
        <taxon>Tetrahymena</taxon>
    </lineage>
</organism>
<protein>
    <submittedName>
        <fullName evidence="8">Small GTP-binding domain protein</fullName>
    </submittedName>
</protein>
<keyword evidence="4" id="KW-0342">GTP-binding</keyword>
<dbReference type="EMBL" id="GG662704">
    <property type="protein sequence ID" value="EAR95401.2"/>
    <property type="molecule type" value="Genomic_DNA"/>
</dbReference>
<evidence type="ECO:0000256" key="3">
    <source>
        <dbReference type="ARBA" id="ARBA00022842"/>
    </source>
</evidence>
<dbReference type="KEGG" id="tet:TTHERM_00077050"/>
<gene>
    <name evidence="8" type="ORF">TTHERM_00077050</name>
</gene>
<evidence type="ECO:0000256" key="1">
    <source>
        <dbReference type="ARBA" id="ARBA00022723"/>
    </source>
</evidence>
<dbReference type="InterPro" id="IPR032305">
    <property type="entry name" value="GTP-bd_M"/>
</dbReference>
<dbReference type="AlphaFoldDB" id="Q23G59"/>
<dbReference type="Pfam" id="PF01926">
    <property type="entry name" value="MMR_HSR1"/>
    <property type="match status" value="1"/>
</dbReference>
<keyword evidence="9" id="KW-1185">Reference proteome</keyword>
<evidence type="ECO:0000256" key="6">
    <source>
        <dbReference type="SAM" id="MobiDB-lite"/>
    </source>
</evidence>
<dbReference type="PANTHER" id="PTHR10229">
    <property type="entry name" value="GTP-BINDING PROTEIN HFLX"/>
    <property type="match status" value="1"/>
</dbReference>
<dbReference type="GO" id="GO:0046872">
    <property type="term" value="F:metal ion binding"/>
    <property type="evidence" value="ECO:0007669"/>
    <property type="project" value="UniProtKB-KW"/>
</dbReference>
<dbReference type="Pfam" id="PF16360">
    <property type="entry name" value="GTP-bdg_M"/>
    <property type="match status" value="1"/>
</dbReference>
<dbReference type="GO" id="GO:0005737">
    <property type="term" value="C:cytoplasm"/>
    <property type="evidence" value="ECO:0007669"/>
    <property type="project" value="TreeGrafter"/>
</dbReference>
<evidence type="ECO:0000256" key="5">
    <source>
        <dbReference type="SAM" id="Coils"/>
    </source>
</evidence>
<dbReference type="HOGENOM" id="CLU_406299_0_0_1"/>
<keyword evidence="2" id="KW-0547">Nucleotide-binding</keyword>
<dbReference type="InterPro" id="IPR027417">
    <property type="entry name" value="P-loop_NTPase"/>
</dbReference>
<dbReference type="SUPFAM" id="SSF52540">
    <property type="entry name" value="P-loop containing nucleoside triphosphate hydrolases"/>
    <property type="match status" value="1"/>
</dbReference>
<dbReference type="Gene3D" id="3.40.50.11060">
    <property type="entry name" value="GTPase HflX, N-terminal domain"/>
    <property type="match status" value="1"/>
</dbReference>
<dbReference type="InterPro" id="IPR030394">
    <property type="entry name" value="G_HFLX_dom"/>
</dbReference>
<dbReference type="STRING" id="312017.Q23G59"/>
<dbReference type="GeneID" id="7846841"/>
<evidence type="ECO:0000256" key="4">
    <source>
        <dbReference type="ARBA" id="ARBA00023134"/>
    </source>
</evidence>
<dbReference type="RefSeq" id="XP_001015646.2">
    <property type="nucleotide sequence ID" value="XM_001015646.3"/>
</dbReference>
<keyword evidence="3" id="KW-0460">Magnesium</keyword>
<feature type="coiled-coil region" evidence="5">
    <location>
        <begin position="423"/>
        <end position="457"/>
    </location>
</feature>
<dbReference type="PANTHER" id="PTHR10229:SF8">
    <property type="entry name" value="GTPASE HFLX"/>
    <property type="match status" value="1"/>
</dbReference>
<dbReference type="Gene3D" id="3.40.50.300">
    <property type="entry name" value="P-loop containing nucleotide triphosphate hydrolases"/>
    <property type="match status" value="1"/>
</dbReference>
<dbReference type="PROSITE" id="PS51705">
    <property type="entry name" value="G_HFLX"/>
    <property type="match status" value="1"/>
</dbReference>
<dbReference type="InterPro" id="IPR025121">
    <property type="entry name" value="GTPase_HflX_N"/>
</dbReference>
<dbReference type="OrthoDB" id="10268034at2759"/>
<dbReference type="FunCoup" id="Q23G59">
    <property type="interactions" value="3"/>
</dbReference>
<feature type="domain" description="Hflx-type G" evidence="7">
    <location>
        <begin position="466"/>
        <end position="637"/>
    </location>
</feature>
<name>Q23G59_TETTS</name>
<proteinExistence type="predicted"/>
<dbReference type="CDD" id="cd01878">
    <property type="entry name" value="HflX"/>
    <property type="match status" value="1"/>
</dbReference>
<feature type="region of interest" description="Disordered" evidence="6">
    <location>
        <begin position="313"/>
        <end position="332"/>
    </location>
</feature>
<evidence type="ECO:0000256" key="2">
    <source>
        <dbReference type="ARBA" id="ARBA00022741"/>
    </source>
</evidence>
<accession>Q23G59</accession>
<sequence>MQQLIDINNSRKFQNFYININIGLKIQLIIFKIKFAFILMIKSLLFRGSTFLKQQFVFKQVYRYSEKEQLDFRKQNLSQDKQQQKQIGYETNCMVLHPIFFPNKGPLMELYLAEEAVGLAKSLDWNVQKGPYWKEEYDKKVIQLQEEEQEEQQIEHVEDANYESKNKRKRKNPKEDNRPKLDEGWQYFDQTNIKDGDYIYTHYFKGTYYKNGIIVDDQSDTEDDGDMFHEWRNKILRESIAKSSLIKMKKIIGKSFFTKGKLMDIGIYIKDNSIDCVFINTELTPTQHKNLERLWTGIVNGREDEVFFKKNPMMSSDTEAEGDEPIQTSDYDNSSGKKIRVFDRFTMILQIFAKRAQTQIARHQIEVCFLNYLKTKLQREGGTTFNAMYNIFKGDLMTAQEISLEVVSAKSRAAKGKVQGEGETQLELQRRLVNDKLSKLKKELISLLENQNFLREKRKKQYNNVPTIALIGYTNAGKSALMNALIKKDVVESKDNLFQTLSTTSRKFKLISGQQAIILDTIGFITDLPHELVDSFQSTLMEVEHADLVLHVRDISHPHTEDQKKTVLKVLKQLGFDQQFYTNKMIEVWNKMDLLEENVDYQSALKSDFPVVPVSALYNTNIKKLTQILEQKVNHLMNKKYYTIVNPLNTHEERYKWLFANANISRLENEMYDYKQTKQYPYGNVKFQVLLDDVTFRRFCHTFNIQVETNDNKKGMPPKEWLKGSESYFQRMREQKEKEDQNFLKNKRED</sequence>
<dbReference type="eggNOG" id="KOG0410">
    <property type="taxonomic scope" value="Eukaryota"/>
</dbReference>
<evidence type="ECO:0000313" key="9">
    <source>
        <dbReference type="Proteomes" id="UP000009168"/>
    </source>
</evidence>
<dbReference type="GO" id="GO:0005525">
    <property type="term" value="F:GTP binding"/>
    <property type="evidence" value="ECO:0007669"/>
    <property type="project" value="UniProtKB-KW"/>
</dbReference>
<dbReference type="InterPro" id="IPR042108">
    <property type="entry name" value="GTPase_HflX_N_sf"/>
</dbReference>
<feature type="region of interest" description="Disordered" evidence="6">
    <location>
        <begin position="150"/>
        <end position="182"/>
    </location>
</feature>
<dbReference type="InterPro" id="IPR016496">
    <property type="entry name" value="GTPase_HflX"/>
</dbReference>
<dbReference type="Pfam" id="PF13167">
    <property type="entry name" value="GTP-bdg_N"/>
    <property type="match status" value="1"/>
</dbReference>